<keyword evidence="1" id="KW-0812">Transmembrane</keyword>
<feature type="transmembrane region" description="Helical" evidence="1">
    <location>
        <begin position="370"/>
        <end position="390"/>
    </location>
</feature>
<organism evidence="2 3">
    <name type="scientific">Pyronema omphalodes (strain CBS 100304)</name>
    <name type="common">Pyronema confluens</name>
    <dbReference type="NCBI Taxonomy" id="1076935"/>
    <lineage>
        <taxon>Eukaryota</taxon>
        <taxon>Fungi</taxon>
        <taxon>Dikarya</taxon>
        <taxon>Ascomycota</taxon>
        <taxon>Pezizomycotina</taxon>
        <taxon>Pezizomycetes</taxon>
        <taxon>Pezizales</taxon>
        <taxon>Pyronemataceae</taxon>
        <taxon>Pyronema</taxon>
    </lineage>
</organism>
<keyword evidence="1" id="KW-1133">Transmembrane helix</keyword>
<gene>
    <name evidence="2" type="ORF">PCON_04001</name>
</gene>
<proteinExistence type="predicted"/>
<protein>
    <submittedName>
        <fullName evidence="2">Uncharacterized protein</fullName>
    </submittedName>
</protein>
<accession>U4LXT0</accession>
<dbReference type="OrthoDB" id="1046782at2759"/>
<evidence type="ECO:0000313" key="2">
    <source>
        <dbReference type="EMBL" id="CCX34608.1"/>
    </source>
</evidence>
<sequence length="451" mass="49731">MSSTINSGSSATLGTGLDGPNTAPAAPTYVAKPAQYIEARWYNDSPTVIKQGNLSSDEVGDFVREKGKFVYTPNPDSAGGFRLLLSMGTAKDSEAFGQTIPFTQPDFAIIMSGLKIPRHFMNFVSSNGSGVLAKSSEKEGTGLIMQTPDLGLKNPTVKITLMLFHHSPMNLTTGLLHAHFGNWHTRLPDLLKQSIPTTPNFHWLHIPIMALSIYQSDLETVRVGLGSKILRLGGGMAYKDWKAQEESSSGSNDPAVVIKGINRLIHQLACSDNRATYGMRWGKFLLEELKKGPVGGNKPEEDEPGQHREYKEYLEAIKELFTGCKETFDSLNKRVTAQHTMLYSTVSQNDNKLNYQIAKAAKSDGYDMKAIALLTTFFLPGTFVATFFSANIIKIGDGIRSLWIYWIVTIPLTAVVIASWMLWSRMHRQRDLAADVEAGQYMAILETGRLG</sequence>
<dbReference type="Gene3D" id="1.20.58.340">
    <property type="entry name" value="Magnesium transport protein CorA, transmembrane region"/>
    <property type="match status" value="1"/>
</dbReference>
<dbReference type="EMBL" id="HF936572">
    <property type="protein sequence ID" value="CCX34608.1"/>
    <property type="molecule type" value="Genomic_DNA"/>
</dbReference>
<dbReference type="STRING" id="1076935.U4LXT0"/>
<keyword evidence="1" id="KW-0472">Membrane</keyword>
<feature type="transmembrane region" description="Helical" evidence="1">
    <location>
        <begin position="402"/>
        <end position="423"/>
    </location>
</feature>
<dbReference type="eggNOG" id="ENOG502R8IW">
    <property type="taxonomic scope" value="Eukaryota"/>
</dbReference>
<reference evidence="2 3" key="1">
    <citation type="journal article" date="2013" name="PLoS Genet.">
        <title>The genome and development-dependent transcriptomes of Pyronema confluens: a window into fungal evolution.</title>
        <authorList>
            <person name="Traeger S."/>
            <person name="Altegoer F."/>
            <person name="Freitag M."/>
            <person name="Gabaldon T."/>
            <person name="Kempken F."/>
            <person name="Kumar A."/>
            <person name="Marcet-Houben M."/>
            <person name="Poggeler S."/>
            <person name="Stajich J.E."/>
            <person name="Nowrousian M."/>
        </authorList>
    </citation>
    <scope>NUCLEOTIDE SEQUENCE [LARGE SCALE GENOMIC DNA]</scope>
    <source>
        <strain evidence="3">CBS 100304</strain>
        <tissue evidence="2">Vegetative mycelium</tissue>
    </source>
</reference>
<name>U4LXT0_PYROM</name>
<keyword evidence="3" id="KW-1185">Reference proteome</keyword>
<evidence type="ECO:0000313" key="3">
    <source>
        <dbReference type="Proteomes" id="UP000018144"/>
    </source>
</evidence>
<dbReference type="Proteomes" id="UP000018144">
    <property type="component" value="Unassembled WGS sequence"/>
</dbReference>
<dbReference type="AlphaFoldDB" id="U4LXT0"/>
<evidence type="ECO:0000256" key="1">
    <source>
        <dbReference type="SAM" id="Phobius"/>
    </source>
</evidence>